<evidence type="ECO:0000313" key="1">
    <source>
        <dbReference type="EMBL" id="GIF85270.1"/>
    </source>
</evidence>
<reference evidence="1 2" key="1">
    <citation type="submission" date="2021-01" db="EMBL/GenBank/DDBJ databases">
        <title>Whole genome shotgun sequence of Catellatospora bangladeshensis NBRC 107357.</title>
        <authorList>
            <person name="Komaki H."/>
            <person name="Tamura T."/>
        </authorList>
    </citation>
    <scope>NUCLEOTIDE SEQUENCE [LARGE SCALE GENOMIC DNA]</scope>
    <source>
        <strain evidence="1 2">NBRC 107357</strain>
    </source>
</reference>
<organism evidence="1 2">
    <name type="scientific">Catellatospora bangladeshensis</name>
    <dbReference type="NCBI Taxonomy" id="310355"/>
    <lineage>
        <taxon>Bacteria</taxon>
        <taxon>Bacillati</taxon>
        <taxon>Actinomycetota</taxon>
        <taxon>Actinomycetes</taxon>
        <taxon>Micromonosporales</taxon>
        <taxon>Micromonosporaceae</taxon>
        <taxon>Catellatospora</taxon>
    </lineage>
</organism>
<dbReference type="Proteomes" id="UP000601223">
    <property type="component" value="Unassembled WGS sequence"/>
</dbReference>
<gene>
    <name evidence="1" type="ORF">Cba03nite_66190</name>
</gene>
<protein>
    <submittedName>
        <fullName evidence="1">Uncharacterized protein</fullName>
    </submittedName>
</protein>
<name>A0A8J3NL91_9ACTN</name>
<accession>A0A8J3NL91</accession>
<evidence type="ECO:0000313" key="2">
    <source>
        <dbReference type="Proteomes" id="UP000601223"/>
    </source>
</evidence>
<comment type="caution">
    <text evidence="1">The sequence shown here is derived from an EMBL/GenBank/DDBJ whole genome shotgun (WGS) entry which is preliminary data.</text>
</comment>
<keyword evidence="2" id="KW-1185">Reference proteome</keyword>
<dbReference type="EMBL" id="BONF01000045">
    <property type="protein sequence ID" value="GIF85270.1"/>
    <property type="molecule type" value="Genomic_DNA"/>
</dbReference>
<sequence length="92" mass="9708">MGRDLDGRTRGHQQFAGVVLDVGEAVYVELEHLGGVLHAQAVARAEVLIYSHPELTHGLDPSAPARVNAGEVGRTARFSIQFLGTGVSGGFN</sequence>
<proteinExistence type="predicted"/>
<dbReference type="AlphaFoldDB" id="A0A8J3NL91"/>